<comment type="similarity">
    <text evidence="1 5">Belongs to the bacterial ribosomal protein bL32 family.</text>
</comment>
<evidence type="ECO:0000256" key="5">
    <source>
        <dbReference type="HAMAP-Rule" id="MF_00340"/>
    </source>
</evidence>
<evidence type="ECO:0000313" key="7">
    <source>
        <dbReference type="EMBL" id="MBB5183892.1"/>
    </source>
</evidence>
<dbReference type="GO" id="GO:0006412">
    <property type="term" value="P:translation"/>
    <property type="evidence" value="ECO:0007669"/>
    <property type="project" value="UniProtKB-UniRule"/>
</dbReference>
<dbReference type="InterPro" id="IPR011332">
    <property type="entry name" value="Ribosomal_zn-bd"/>
</dbReference>
<evidence type="ECO:0000256" key="6">
    <source>
        <dbReference type="SAM" id="MobiDB-lite"/>
    </source>
</evidence>
<protein>
    <recommendedName>
        <fullName evidence="4 5">Large ribosomal subunit protein bL32</fullName>
    </recommendedName>
</protein>
<keyword evidence="8" id="KW-1185">Reference proteome</keyword>
<dbReference type="PANTHER" id="PTHR35534">
    <property type="entry name" value="50S RIBOSOMAL PROTEIN L32"/>
    <property type="match status" value="1"/>
</dbReference>
<dbReference type="PANTHER" id="PTHR35534:SF1">
    <property type="entry name" value="LARGE RIBOSOMAL SUBUNIT PROTEIN BL32"/>
    <property type="match status" value="1"/>
</dbReference>
<dbReference type="NCBIfam" id="TIGR01031">
    <property type="entry name" value="rpmF_bact"/>
    <property type="match status" value="1"/>
</dbReference>
<feature type="compositionally biased region" description="Basic residues" evidence="6">
    <location>
        <begin position="7"/>
        <end position="20"/>
    </location>
</feature>
<evidence type="ECO:0000256" key="1">
    <source>
        <dbReference type="ARBA" id="ARBA00008560"/>
    </source>
</evidence>
<feature type="region of interest" description="Disordered" evidence="6">
    <location>
        <begin position="1"/>
        <end position="20"/>
    </location>
</feature>
<reference evidence="7 8" key="1">
    <citation type="submission" date="2020-08" db="EMBL/GenBank/DDBJ databases">
        <title>Genomic Encyclopedia of Type Strains, Phase IV (KMG-IV): sequencing the most valuable type-strain genomes for metagenomic binning, comparative biology and taxonomic classification.</title>
        <authorList>
            <person name="Goeker M."/>
        </authorList>
    </citation>
    <scope>NUCLEOTIDE SEQUENCE [LARGE SCALE GENOMIC DNA]</scope>
    <source>
        <strain evidence="7 8">DSM 25799</strain>
    </source>
</reference>
<dbReference type="SUPFAM" id="SSF57829">
    <property type="entry name" value="Zn-binding ribosomal proteins"/>
    <property type="match status" value="1"/>
</dbReference>
<dbReference type="EMBL" id="JACHHK010000010">
    <property type="protein sequence ID" value="MBB5183892.1"/>
    <property type="molecule type" value="Genomic_DNA"/>
</dbReference>
<dbReference type="AlphaFoldDB" id="A0A7W8FYD5"/>
<comment type="caution">
    <text evidence="7">The sequence shown here is derived from an EMBL/GenBank/DDBJ whole genome shotgun (WGS) entry which is preliminary data.</text>
</comment>
<dbReference type="Proteomes" id="UP000539953">
    <property type="component" value="Unassembled WGS sequence"/>
</dbReference>
<dbReference type="GO" id="GO:0015934">
    <property type="term" value="C:large ribosomal subunit"/>
    <property type="evidence" value="ECO:0007669"/>
    <property type="project" value="InterPro"/>
</dbReference>
<keyword evidence="2 5" id="KW-0689">Ribosomal protein</keyword>
<gene>
    <name evidence="5" type="primary">rpmF</name>
    <name evidence="7" type="ORF">HNQ47_001940</name>
</gene>
<dbReference type="HAMAP" id="MF_00340">
    <property type="entry name" value="Ribosomal_bL32"/>
    <property type="match status" value="1"/>
</dbReference>
<accession>A0A7W8FYD5</accession>
<sequence>MAVQQRRGSKTRKAKRRTHYKLSAPTMVRCPNCGEYKLAHKMCECGEYKGRQVIEPQD</sequence>
<dbReference type="GO" id="GO:0003735">
    <property type="term" value="F:structural constituent of ribosome"/>
    <property type="evidence" value="ECO:0007669"/>
    <property type="project" value="InterPro"/>
</dbReference>
<evidence type="ECO:0000256" key="3">
    <source>
        <dbReference type="ARBA" id="ARBA00023274"/>
    </source>
</evidence>
<proteinExistence type="inferred from homology"/>
<evidence type="ECO:0000256" key="2">
    <source>
        <dbReference type="ARBA" id="ARBA00022980"/>
    </source>
</evidence>
<keyword evidence="3 5" id="KW-0687">Ribonucleoprotein</keyword>
<name>A0A7W8FYD5_9FIRM</name>
<dbReference type="InterPro" id="IPR044957">
    <property type="entry name" value="Ribosomal_bL32_bact"/>
</dbReference>
<evidence type="ECO:0000313" key="8">
    <source>
        <dbReference type="Proteomes" id="UP000539953"/>
    </source>
</evidence>
<organism evidence="7 8">
    <name type="scientific">Catenisphaera adipataccumulans</name>
    <dbReference type="NCBI Taxonomy" id="700500"/>
    <lineage>
        <taxon>Bacteria</taxon>
        <taxon>Bacillati</taxon>
        <taxon>Bacillota</taxon>
        <taxon>Erysipelotrichia</taxon>
        <taxon>Erysipelotrichales</taxon>
        <taxon>Erysipelotrichaceae</taxon>
        <taxon>Catenisphaera</taxon>
    </lineage>
</organism>
<evidence type="ECO:0000256" key="4">
    <source>
        <dbReference type="ARBA" id="ARBA00035178"/>
    </source>
</evidence>
<dbReference type="RefSeq" id="WP_183329187.1">
    <property type="nucleotide sequence ID" value="NZ_JACHHK010000010.1"/>
</dbReference>
<dbReference type="InterPro" id="IPR002677">
    <property type="entry name" value="Ribosomal_bL32"/>
</dbReference>
<dbReference type="Pfam" id="PF01783">
    <property type="entry name" value="Ribosomal_L32p"/>
    <property type="match status" value="1"/>
</dbReference>